<dbReference type="GO" id="GO:0009036">
    <property type="term" value="F:type II site-specific deoxyribonuclease activity"/>
    <property type="evidence" value="ECO:0007669"/>
    <property type="project" value="UniProtKB-UniRule"/>
</dbReference>
<dbReference type="GO" id="GO:0003677">
    <property type="term" value="F:DNA binding"/>
    <property type="evidence" value="ECO:0007669"/>
    <property type="project" value="UniProtKB-UniRule"/>
</dbReference>
<dbReference type="AlphaFoldDB" id="E4MR20"/>
<dbReference type="GO" id="GO:0009307">
    <property type="term" value="P:DNA restriction-modification system"/>
    <property type="evidence" value="ECO:0007669"/>
    <property type="project" value="UniProtKB-UniRule"/>
</dbReference>
<accession>E4MR20</accession>
<dbReference type="InterPro" id="IPR021191">
    <property type="entry name" value="Restrct_endonuc_II_DpnII"/>
</dbReference>
<dbReference type="Proteomes" id="UP000005391">
    <property type="component" value="Unassembled WGS sequence"/>
</dbReference>
<comment type="similarity">
    <text evidence="1">Belongs to the DpnII type II restriction endonuclease family.</text>
</comment>
<evidence type="ECO:0000313" key="3">
    <source>
        <dbReference type="EMBL" id="EFS97918.1"/>
    </source>
</evidence>
<comment type="caution">
    <text evidence="3">The sequence shown here is derived from an EMBL/GenBank/DDBJ whole genome shotgun (WGS) entry which is preliminary data.</text>
</comment>
<dbReference type="eggNOG" id="ENOG502Z7V5">
    <property type="taxonomic scope" value="Bacteria"/>
</dbReference>
<dbReference type="SUPFAM" id="SSF52980">
    <property type="entry name" value="Restriction endonuclease-like"/>
    <property type="match status" value="1"/>
</dbReference>
<keyword evidence="1 3" id="KW-0255">Endonuclease</keyword>
<feature type="domain" description="Restriction endonuclease type II DpnII-like" evidence="2">
    <location>
        <begin position="7"/>
        <end position="270"/>
    </location>
</feature>
<keyword evidence="1 3" id="KW-0378">Hydrolase</keyword>
<keyword evidence="1" id="KW-0680">Restriction system</keyword>
<dbReference type="EC" id="3.1.21.4" evidence="1"/>
<dbReference type="PIRSF" id="PIRSF016080">
    <property type="entry name" value="Restrict_endonuc_II_DpmII"/>
    <property type="match status" value="1"/>
</dbReference>
<dbReference type="Pfam" id="PF04556">
    <property type="entry name" value="DpnII"/>
    <property type="match status" value="1"/>
</dbReference>
<sequence>MKNMKEQFKIFLSQLSETNATLDYFVDFKKVKGNVRKIALKLNQLNYLIGKDNLEEAINDLYDENPKAFEVLDILIAVRNKNAKTLNNTGKIALLESYFTSPKGVLEYICETGLAEVFKNKEISNLVDYVFGIEVGLDTNARKNRGGDNMSKAVSLLFDKEGIYYKKEVSSTLFLDIESLGVDVKRFDFVIKTKRKTYLIETNFYNTGGSKLNEVARAYSEVAPKINQYENYEFVWITDGQGWLSAKNKLEEAYNTIPSVYNLTTLSKFVEKVKKEETIKF</sequence>
<comment type="catalytic activity">
    <reaction evidence="1">
        <text>Endonucleolytic cleavage of DNA to give specific double-stranded fragments with terminal 5'-phosphates.</text>
        <dbReference type="EC" id="3.1.21.4"/>
    </reaction>
</comment>
<dbReference type="InterPro" id="IPR007637">
    <property type="entry name" value="Restrct_endonuc_II_DpnII-like"/>
</dbReference>
<dbReference type="InterPro" id="IPR011335">
    <property type="entry name" value="Restrct_endonuc-II-like"/>
</dbReference>
<gene>
    <name evidence="3" type="primary">mboIR</name>
    <name evidence="3" type="ORF">HMPREF1977_0830</name>
</gene>
<proteinExistence type="inferred from homology"/>
<name>E4MR20_CAPOC</name>
<dbReference type="EMBL" id="AEOH01000020">
    <property type="protein sequence ID" value="EFS97918.1"/>
    <property type="molecule type" value="Genomic_DNA"/>
</dbReference>
<evidence type="ECO:0000313" key="4">
    <source>
        <dbReference type="Proteomes" id="UP000005391"/>
    </source>
</evidence>
<organism evidence="3 4">
    <name type="scientific">Capnocytophaga ochracea F0287</name>
    <dbReference type="NCBI Taxonomy" id="873517"/>
    <lineage>
        <taxon>Bacteria</taxon>
        <taxon>Pseudomonadati</taxon>
        <taxon>Bacteroidota</taxon>
        <taxon>Flavobacteriia</taxon>
        <taxon>Flavobacteriales</taxon>
        <taxon>Flavobacteriaceae</taxon>
        <taxon>Capnocytophaga</taxon>
    </lineage>
</organism>
<evidence type="ECO:0000256" key="1">
    <source>
        <dbReference type="PIRNR" id="PIRNR016080"/>
    </source>
</evidence>
<reference evidence="3 4" key="1">
    <citation type="submission" date="2010-10" db="EMBL/GenBank/DDBJ databases">
        <authorList>
            <person name="Muzny D."/>
            <person name="Qin X."/>
            <person name="Deng J."/>
            <person name="Jiang H."/>
            <person name="Liu Y."/>
            <person name="Qu J."/>
            <person name="Song X.-Z."/>
            <person name="Zhang L."/>
            <person name="Thornton R."/>
            <person name="Coyle M."/>
            <person name="Francisco L."/>
            <person name="Jackson L."/>
            <person name="Javaid M."/>
            <person name="Korchina V."/>
            <person name="Kovar C."/>
            <person name="Mata R."/>
            <person name="Mathew T."/>
            <person name="Ngo R."/>
            <person name="Nguyen L."/>
            <person name="Nguyen N."/>
            <person name="Okwuonu G."/>
            <person name="Ongeri F."/>
            <person name="Pham C."/>
            <person name="Simmons D."/>
            <person name="Wilczek-Boney K."/>
            <person name="Hale W."/>
            <person name="Jakkamsetti A."/>
            <person name="Pham P."/>
            <person name="Ruth R."/>
            <person name="San Lucas F."/>
            <person name="Warren J."/>
            <person name="Zhang J."/>
            <person name="Zhao Z."/>
            <person name="Zhou C."/>
            <person name="Zhu D."/>
            <person name="Lee S."/>
            <person name="Bess C."/>
            <person name="Blankenburg K."/>
            <person name="Forbes L."/>
            <person name="Fu Q."/>
            <person name="Gubbala S."/>
            <person name="Hirani K."/>
            <person name="Jayaseelan J.C."/>
            <person name="Lara F."/>
            <person name="Munidasa M."/>
            <person name="Palculict T."/>
            <person name="Patil S."/>
            <person name="Pu L.-L."/>
            <person name="Saada N."/>
            <person name="Tang L."/>
            <person name="Weissenberger G."/>
            <person name="Zhu Y."/>
            <person name="Hemphill L."/>
            <person name="Shang Y."/>
            <person name="Youmans B."/>
            <person name="Ayvaz T."/>
            <person name="Ross M."/>
            <person name="Santibanez J."/>
            <person name="Aqrawi P."/>
            <person name="Gross S."/>
            <person name="Joshi V."/>
            <person name="Fowler G."/>
            <person name="Nazareth L."/>
            <person name="Reid J."/>
            <person name="Worley K."/>
            <person name="Petrosino J."/>
            <person name="Highlander S."/>
            <person name="Gibbs R."/>
        </authorList>
    </citation>
    <scope>NUCLEOTIDE SEQUENCE [LARGE SCALE GENOMIC DNA]</scope>
    <source>
        <strain evidence="3 4">F0287</strain>
    </source>
</reference>
<protein>
    <recommendedName>
        <fullName evidence="1">Type-2 restriction enzyme</fullName>
        <ecNumber evidence="1">3.1.21.4</ecNumber>
    </recommendedName>
</protein>
<evidence type="ECO:0000259" key="2">
    <source>
        <dbReference type="Pfam" id="PF04556"/>
    </source>
</evidence>
<keyword evidence="1" id="KW-0540">Nuclease</keyword>
<dbReference type="HOGENOM" id="CLU_089327_0_0_10"/>
<comment type="function">
    <text evidence="1">A P subtype restriction enzyme that recognizes the double-stranded unmethylated sequence 5'-GATC-3'.</text>
</comment>